<protein>
    <submittedName>
        <fullName evidence="1">Uncharacterized protein</fullName>
    </submittedName>
</protein>
<evidence type="ECO:0000313" key="2">
    <source>
        <dbReference type="Proteomes" id="UP000317572"/>
    </source>
</evidence>
<dbReference type="EMBL" id="CP033893">
    <property type="protein sequence ID" value="QDL30863.1"/>
    <property type="molecule type" value="Genomic_DNA"/>
</dbReference>
<dbReference type="Proteomes" id="UP000317572">
    <property type="component" value="Chromosome"/>
</dbReference>
<accession>A0A515CRV8</accession>
<proteinExistence type="predicted"/>
<organism evidence="1 2">
    <name type="scientific">Serratia liquefaciens</name>
    <dbReference type="NCBI Taxonomy" id="614"/>
    <lineage>
        <taxon>Bacteria</taxon>
        <taxon>Pseudomonadati</taxon>
        <taxon>Pseudomonadota</taxon>
        <taxon>Gammaproteobacteria</taxon>
        <taxon>Enterobacterales</taxon>
        <taxon>Yersiniaceae</taxon>
        <taxon>Serratia</taxon>
    </lineage>
</organism>
<name>A0A515CRV8_SERLI</name>
<dbReference type="AlphaFoldDB" id="A0A515CRV8"/>
<reference evidence="1 2" key="1">
    <citation type="submission" date="2018-11" db="EMBL/GenBank/DDBJ databases">
        <title>The first complete genome of Serratia liquefaciens isolated from metalophyte plant revel distinctness adaptive mechanisms in an extreme habitat.</title>
        <authorList>
            <person name="Caneschi W.L."/>
            <person name="Sanchez A.B."/>
            <person name="Felestrino E.B."/>
            <person name="Assis R.A.B."/>
            <person name="Lemes C.G.C."/>
            <person name="Cordeiro I.F."/>
            <person name="Fonseca N.P."/>
            <person name="Villa M."/>
            <person name="Vieira I.T."/>
            <person name="Moraes L.A."/>
            <person name="Kamino L.H.Y."/>
            <person name="do Carmo F."/>
            <person name="Garcia C.M."/>
            <person name="Almeida N.F."/>
            <person name="Silva R.S."/>
            <person name="Ferro J.A."/>
            <person name="Ferro M.I.T."/>
            <person name="Varani A.M."/>
            <person name="Ferreira R.M."/>
            <person name="dos Santos V.L."/>
            <person name="Silva U.C."/>
            <person name="Setubal J.C."/>
            <person name="Moreira L.M."/>
        </authorList>
    </citation>
    <scope>NUCLEOTIDE SEQUENCE [LARGE SCALE GENOMIC DNA]</scope>
    <source>
        <strain evidence="1 2">FG3</strain>
    </source>
</reference>
<dbReference type="RefSeq" id="WP_142814667.1">
    <property type="nucleotide sequence ID" value="NZ_CP033893.1"/>
</dbReference>
<evidence type="ECO:0000313" key="1">
    <source>
        <dbReference type="EMBL" id="QDL30863.1"/>
    </source>
</evidence>
<gene>
    <name evidence="1" type="ORF">EGO53_03250</name>
</gene>
<sequence length="89" mass="10348">MNQPFYAAANKVLAMYVRRQELARGEKAPPHSYSEIEWACDLLLDLARAAAYTVSRESIVIKAAAEFWKKTQQMPEFFSAETEDKFEWR</sequence>